<sequence length="70" mass="7693">MSRQRVALSGWLHTARKNWRPFLLGGLIVSVATAVCVLFLQGSDRAENAALVIGWVLVGMLALGTWVCRR</sequence>
<proteinExistence type="predicted"/>
<gene>
    <name evidence="2" type="ORF">LMG3328_02658</name>
</gene>
<keyword evidence="1" id="KW-0472">Membrane</keyword>
<dbReference type="AlphaFoldDB" id="A0A6S7CXK5"/>
<protein>
    <submittedName>
        <fullName evidence="2">Uncharacterized protein</fullName>
    </submittedName>
</protein>
<dbReference type="EMBL" id="CADILE010000007">
    <property type="protein sequence ID" value="CAB3868530.1"/>
    <property type="molecule type" value="Genomic_DNA"/>
</dbReference>
<dbReference type="Proteomes" id="UP000494122">
    <property type="component" value="Unassembled WGS sequence"/>
</dbReference>
<organism evidence="2 3">
    <name type="scientific">Achromobacter ruhlandii</name>
    <dbReference type="NCBI Taxonomy" id="72557"/>
    <lineage>
        <taxon>Bacteria</taxon>
        <taxon>Pseudomonadati</taxon>
        <taxon>Pseudomonadota</taxon>
        <taxon>Betaproteobacteria</taxon>
        <taxon>Burkholderiales</taxon>
        <taxon>Alcaligenaceae</taxon>
        <taxon>Achromobacter</taxon>
    </lineage>
</organism>
<keyword evidence="1" id="KW-0812">Transmembrane</keyword>
<feature type="transmembrane region" description="Helical" evidence="1">
    <location>
        <begin position="21"/>
        <end position="43"/>
    </location>
</feature>
<evidence type="ECO:0000313" key="3">
    <source>
        <dbReference type="Proteomes" id="UP000494122"/>
    </source>
</evidence>
<evidence type="ECO:0000256" key="1">
    <source>
        <dbReference type="SAM" id="Phobius"/>
    </source>
</evidence>
<reference evidence="2 3" key="1">
    <citation type="submission" date="2020-04" db="EMBL/GenBank/DDBJ databases">
        <authorList>
            <person name="De Canck E."/>
        </authorList>
    </citation>
    <scope>NUCLEOTIDE SEQUENCE [LARGE SCALE GENOMIC DNA]</scope>
    <source>
        <strain evidence="2 3">LMG 3328</strain>
    </source>
</reference>
<feature type="transmembrane region" description="Helical" evidence="1">
    <location>
        <begin position="49"/>
        <end position="68"/>
    </location>
</feature>
<name>A0A6S7CXK5_9BURK</name>
<accession>A0A6S7CXK5</accession>
<keyword evidence="1" id="KW-1133">Transmembrane helix</keyword>
<evidence type="ECO:0000313" key="2">
    <source>
        <dbReference type="EMBL" id="CAB3868530.1"/>
    </source>
</evidence>